<evidence type="ECO:0000313" key="2">
    <source>
        <dbReference type="EMBL" id="KAK3904908.1"/>
    </source>
</evidence>
<sequence>MQFSSLFTLLAVAMTASAVPSGHGGGSAEINACSSKTANVCCGGLLGCVITLVGKECEGSSYCCDTTAPQGGVIDVNALNCVKLL</sequence>
<accession>A0AAN6RWC5</accession>
<feature type="signal peptide" evidence="1">
    <location>
        <begin position="1"/>
        <end position="18"/>
    </location>
</feature>
<reference evidence="2" key="1">
    <citation type="journal article" date="2023" name="Mol. Phylogenet. Evol.">
        <title>Genome-scale phylogeny and comparative genomics of the fungal order Sordariales.</title>
        <authorList>
            <person name="Hensen N."/>
            <person name="Bonometti L."/>
            <person name="Westerberg I."/>
            <person name="Brannstrom I.O."/>
            <person name="Guillou S."/>
            <person name="Cros-Aarteil S."/>
            <person name="Calhoun S."/>
            <person name="Haridas S."/>
            <person name="Kuo A."/>
            <person name="Mondo S."/>
            <person name="Pangilinan J."/>
            <person name="Riley R."/>
            <person name="LaButti K."/>
            <person name="Andreopoulos B."/>
            <person name="Lipzen A."/>
            <person name="Chen C."/>
            <person name="Yan M."/>
            <person name="Daum C."/>
            <person name="Ng V."/>
            <person name="Clum A."/>
            <person name="Steindorff A."/>
            <person name="Ohm R.A."/>
            <person name="Martin F."/>
            <person name="Silar P."/>
            <person name="Natvig D.O."/>
            <person name="Lalanne C."/>
            <person name="Gautier V."/>
            <person name="Ament-Velasquez S.L."/>
            <person name="Kruys A."/>
            <person name="Hutchinson M.I."/>
            <person name="Powell A.J."/>
            <person name="Barry K."/>
            <person name="Miller A.N."/>
            <person name="Grigoriev I.V."/>
            <person name="Debuchy R."/>
            <person name="Gladieux P."/>
            <person name="Hiltunen Thoren M."/>
            <person name="Johannesson H."/>
        </authorList>
    </citation>
    <scope>NUCLEOTIDE SEQUENCE</scope>
    <source>
        <strain evidence="2">CBS 103.79</strain>
    </source>
</reference>
<organism evidence="2 3">
    <name type="scientific">Staphylotrichum tortipilum</name>
    <dbReference type="NCBI Taxonomy" id="2831512"/>
    <lineage>
        <taxon>Eukaryota</taxon>
        <taxon>Fungi</taxon>
        <taxon>Dikarya</taxon>
        <taxon>Ascomycota</taxon>
        <taxon>Pezizomycotina</taxon>
        <taxon>Sordariomycetes</taxon>
        <taxon>Sordariomycetidae</taxon>
        <taxon>Sordariales</taxon>
        <taxon>Chaetomiaceae</taxon>
        <taxon>Staphylotrichum</taxon>
    </lineage>
</organism>
<name>A0AAN6RWC5_9PEZI</name>
<dbReference type="EMBL" id="MU855379">
    <property type="protein sequence ID" value="KAK3904908.1"/>
    <property type="molecule type" value="Genomic_DNA"/>
</dbReference>
<protein>
    <recommendedName>
        <fullName evidence="4">Hydrophobin 3</fullName>
    </recommendedName>
</protein>
<reference evidence="2" key="2">
    <citation type="submission" date="2023-05" db="EMBL/GenBank/DDBJ databases">
        <authorList>
            <consortium name="Lawrence Berkeley National Laboratory"/>
            <person name="Steindorff A."/>
            <person name="Hensen N."/>
            <person name="Bonometti L."/>
            <person name="Westerberg I."/>
            <person name="Brannstrom I.O."/>
            <person name="Guillou S."/>
            <person name="Cros-Aarteil S."/>
            <person name="Calhoun S."/>
            <person name="Haridas S."/>
            <person name="Kuo A."/>
            <person name="Mondo S."/>
            <person name="Pangilinan J."/>
            <person name="Riley R."/>
            <person name="Labutti K."/>
            <person name="Andreopoulos B."/>
            <person name="Lipzen A."/>
            <person name="Chen C."/>
            <person name="Yanf M."/>
            <person name="Daum C."/>
            <person name="Ng V."/>
            <person name="Clum A."/>
            <person name="Ohm R."/>
            <person name="Martin F."/>
            <person name="Silar P."/>
            <person name="Natvig D."/>
            <person name="Lalanne C."/>
            <person name="Gautier V."/>
            <person name="Ament-Velasquez S.L."/>
            <person name="Kruys A."/>
            <person name="Hutchinson M.I."/>
            <person name="Powell A.J."/>
            <person name="Barry K."/>
            <person name="Miller A.N."/>
            <person name="Grigoriev I.V."/>
            <person name="Debuchy R."/>
            <person name="Gladieux P."/>
            <person name="Thoren M.H."/>
            <person name="Johannesson H."/>
        </authorList>
    </citation>
    <scope>NUCLEOTIDE SEQUENCE</scope>
    <source>
        <strain evidence="2">CBS 103.79</strain>
    </source>
</reference>
<keyword evidence="1" id="KW-0732">Signal</keyword>
<comment type="caution">
    <text evidence="2">The sequence shown here is derived from an EMBL/GenBank/DDBJ whole genome shotgun (WGS) entry which is preliminary data.</text>
</comment>
<proteinExistence type="predicted"/>
<evidence type="ECO:0000313" key="3">
    <source>
        <dbReference type="Proteomes" id="UP001303889"/>
    </source>
</evidence>
<dbReference type="Proteomes" id="UP001303889">
    <property type="component" value="Unassembled WGS sequence"/>
</dbReference>
<evidence type="ECO:0000256" key="1">
    <source>
        <dbReference type="SAM" id="SignalP"/>
    </source>
</evidence>
<dbReference type="AlphaFoldDB" id="A0AAN6RWC5"/>
<keyword evidence="3" id="KW-1185">Reference proteome</keyword>
<evidence type="ECO:0008006" key="4">
    <source>
        <dbReference type="Google" id="ProtNLM"/>
    </source>
</evidence>
<gene>
    <name evidence="2" type="ORF">C8A05DRAFT_13260</name>
</gene>
<feature type="chain" id="PRO_5042975047" description="Hydrophobin 3" evidence="1">
    <location>
        <begin position="19"/>
        <end position="85"/>
    </location>
</feature>